<evidence type="ECO:0000313" key="3">
    <source>
        <dbReference type="EMBL" id="PKU29943.1"/>
    </source>
</evidence>
<dbReference type="InterPro" id="IPR017426">
    <property type="entry name" value="Nuclear_rcpt_coactivator"/>
</dbReference>
<dbReference type="Gene3D" id="3.30.450.20">
    <property type="entry name" value="PAS domain"/>
    <property type="match status" value="1"/>
</dbReference>
<feature type="compositionally biased region" description="Low complexity" evidence="1">
    <location>
        <begin position="569"/>
        <end position="578"/>
    </location>
</feature>
<feature type="region of interest" description="Disordered" evidence="1">
    <location>
        <begin position="304"/>
        <end position="389"/>
    </location>
</feature>
<feature type="domain" description="PAS" evidence="2">
    <location>
        <begin position="38"/>
        <end position="109"/>
    </location>
</feature>
<dbReference type="PANTHER" id="PTHR10684:SF1">
    <property type="entry name" value="NUCLEAR RECEPTOR COACTIVATOR 1"/>
    <property type="match status" value="1"/>
</dbReference>
<dbReference type="PROSITE" id="PS50112">
    <property type="entry name" value="PAS"/>
    <property type="match status" value="1"/>
</dbReference>
<evidence type="ECO:0000256" key="1">
    <source>
        <dbReference type="SAM" id="MobiDB-lite"/>
    </source>
</evidence>
<name>A0A2I0T822_LIMLA</name>
<dbReference type="InterPro" id="IPR014935">
    <property type="entry name" value="SRC/p160_LXXLL"/>
</dbReference>
<feature type="region of interest" description="Disordered" evidence="1">
    <location>
        <begin position="518"/>
        <end position="537"/>
    </location>
</feature>
<dbReference type="PANTHER" id="PTHR10684">
    <property type="entry name" value="NUCLEAR RECEPTOR COACTIVATOR"/>
    <property type="match status" value="1"/>
</dbReference>
<dbReference type="Pfam" id="PF00989">
    <property type="entry name" value="PAS"/>
    <property type="match status" value="1"/>
</dbReference>
<evidence type="ECO:0000259" key="2">
    <source>
        <dbReference type="PROSITE" id="PS50112"/>
    </source>
</evidence>
<dbReference type="Pfam" id="PF14598">
    <property type="entry name" value="PAS_11"/>
    <property type="match status" value="1"/>
</dbReference>
<reference evidence="4" key="2">
    <citation type="submission" date="2017-12" db="EMBL/GenBank/DDBJ databases">
        <title>Genome sequence of the Bar-tailed Godwit (Limosa lapponica baueri).</title>
        <authorList>
            <person name="Lima N.C.B."/>
            <person name="Parody-Merino A.M."/>
            <person name="Battley P.F."/>
            <person name="Fidler A.E."/>
            <person name="Prosdocimi F."/>
        </authorList>
    </citation>
    <scope>NUCLEOTIDE SEQUENCE [LARGE SCALE GENOMIC DNA]</scope>
</reference>
<dbReference type="OrthoDB" id="10035882at2759"/>
<feature type="compositionally biased region" description="Polar residues" evidence="1">
    <location>
        <begin position="258"/>
        <end position="292"/>
    </location>
</feature>
<feature type="compositionally biased region" description="Low complexity" evidence="1">
    <location>
        <begin position="525"/>
        <end position="536"/>
    </location>
</feature>
<dbReference type="InterPro" id="IPR000014">
    <property type="entry name" value="PAS"/>
</dbReference>
<feature type="compositionally biased region" description="Gly residues" evidence="1">
    <location>
        <begin position="372"/>
        <end position="381"/>
    </location>
</feature>
<feature type="compositionally biased region" description="Polar residues" evidence="1">
    <location>
        <begin position="304"/>
        <end position="327"/>
    </location>
</feature>
<keyword evidence="4" id="KW-1185">Reference proteome</keyword>
<feature type="region of interest" description="Disordered" evidence="1">
    <location>
        <begin position="247"/>
        <end position="292"/>
    </location>
</feature>
<feature type="region of interest" description="Disordered" evidence="1">
    <location>
        <begin position="564"/>
        <end position="595"/>
    </location>
</feature>
<feature type="region of interest" description="Disordered" evidence="1">
    <location>
        <begin position="222"/>
        <end position="241"/>
    </location>
</feature>
<organism evidence="3 4">
    <name type="scientific">Limosa lapponica baueri</name>
    <dbReference type="NCBI Taxonomy" id="1758121"/>
    <lineage>
        <taxon>Eukaryota</taxon>
        <taxon>Metazoa</taxon>
        <taxon>Chordata</taxon>
        <taxon>Craniata</taxon>
        <taxon>Vertebrata</taxon>
        <taxon>Euteleostomi</taxon>
        <taxon>Archelosauria</taxon>
        <taxon>Archosauria</taxon>
        <taxon>Dinosauria</taxon>
        <taxon>Saurischia</taxon>
        <taxon>Theropoda</taxon>
        <taxon>Coelurosauria</taxon>
        <taxon>Aves</taxon>
        <taxon>Neognathae</taxon>
        <taxon>Neoaves</taxon>
        <taxon>Charadriiformes</taxon>
        <taxon>Scolopacidae</taxon>
        <taxon>Limosa</taxon>
    </lineage>
</organism>
<dbReference type="GO" id="GO:0045944">
    <property type="term" value="P:positive regulation of transcription by RNA polymerase II"/>
    <property type="evidence" value="ECO:0007669"/>
    <property type="project" value="TreeGrafter"/>
</dbReference>
<sequence length="666" mass="71097">MKGLFSLKRPFSFATEKAADDEVQKSDISSSSQGVIEKESLGPLLLEALDGFFFVVNREGRIVFVSENVTSYLGYNQEELMNTSVYSILHVGDHAEFVKNLLPKSLVNGVPWPQEATRRNSHTFSCRMLIRPPDEPGAENQEARQRYEVMQCFTVSQPKSFKEEGEVMTRGTAFSPSYRFTLSDGTVLSAHTKCKLCYPNSPEMQPFIMGIHVIDRDHGMLSPQENTNSTMSLPRVSPSLNPSISPGQGMALPPSIPPSNGSMLATNVNQQPGAGLHNSNSSTSQTSFGCSPGNQIGANVALSQGQAGPQNSNHTLNLNSSPMNSPGITPPQFMSPRHRVSPGLVPRPRVPSNPFSPTMPTMHSPVGMANSGSGGGGGTGGTRPFPSAPINSMQGLTEGPSTPVGYSTPPPVLRQLSSQSSPGRLAMQPMKAESKDSKEIASILSEMIQSDGGAGDSKPLDSGMLHAGDRLSEGDNKCSQATSHKLVQLLATTAEQQLRHADADTSCKDSLACAGTGGTLASANPPSSTCPSSHSSLTERHKILHRLLQEGSPSDITTLAMEHEKKETAPNPATTPTAQSQLPGTPDIKLEPDALKKKDVKDHQLLRYLLDKDEKELAAAPALSLDDVKVKVEKTEQMEPCNTAPVPLAKPPAAEEVKLETQGQVS</sequence>
<dbReference type="FunFam" id="3.30.450.20:FF:000007">
    <property type="entry name" value="Nuclear receptor coactivator"/>
    <property type="match status" value="1"/>
</dbReference>
<dbReference type="Proteomes" id="UP000233556">
    <property type="component" value="Unassembled WGS sequence"/>
</dbReference>
<dbReference type="GO" id="GO:0032870">
    <property type="term" value="P:cellular response to hormone stimulus"/>
    <property type="evidence" value="ECO:0007669"/>
    <property type="project" value="TreeGrafter"/>
</dbReference>
<dbReference type="GO" id="GO:0016922">
    <property type="term" value="F:nuclear receptor binding"/>
    <property type="evidence" value="ECO:0007669"/>
    <property type="project" value="TreeGrafter"/>
</dbReference>
<feature type="compositionally biased region" description="Polar residues" evidence="1">
    <location>
        <begin position="223"/>
        <end position="241"/>
    </location>
</feature>
<gene>
    <name evidence="3" type="ORF">llap_19753</name>
</gene>
<dbReference type="Pfam" id="PF08832">
    <property type="entry name" value="SRC-1"/>
    <property type="match status" value="1"/>
</dbReference>
<dbReference type="NCBIfam" id="TIGR00229">
    <property type="entry name" value="sensory_box"/>
    <property type="match status" value="1"/>
</dbReference>
<dbReference type="SUPFAM" id="SSF55785">
    <property type="entry name" value="PYP-like sensor domain (PAS domain)"/>
    <property type="match status" value="1"/>
</dbReference>
<feature type="region of interest" description="Disordered" evidence="1">
    <location>
        <begin position="636"/>
        <end position="666"/>
    </location>
</feature>
<dbReference type="GO" id="GO:0003713">
    <property type="term" value="F:transcription coactivator activity"/>
    <property type="evidence" value="ECO:0007669"/>
    <property type="project" value="InterPro"/>
</dbReference>
<dbReference type="CDD" id="cd00130">
    <property type="entry name" value="PAS"/>
    <property type="match status" value="1"/>
</dbReference>
<dbReference type="EMBL" id="KZ515812">
    <property type="protein sequence ID" value="PKU29943.1"/>
    <property type="molecule type" value="Genomic_DNA"/>
</dbReference>
<dbReference type="Pfam" id="PF16665">
    <property type="entry name" value="NCOA_u2"/>
    <property type="match status" value="1"/>
</dbReference>
<dbReference type="InterPro" id="IPR035965">
    <property type="entry name" value="PAS-like_dom_sf"/>
</dbReference>
<proteinExistence type="predicted"/>
<reference evidence="4" key="1">
    <citation type="submission" date="2017-11" db="EMBL/GenBank/DDBJ databases">
        <authorList>
            <person name="Lima N.C."/>
            <person name="Parody-Merino A.M."/>
            <person name="Battley P.F."/>
            <person name="Fidler A.E."/>
            <person name="Prosdocimi F."/>
        </authorList>
    </citation>
    <scope>NUCLEOTIDE SEQUENCE [LARGE SCALE GENOMIC DNA]</scope>
</reference>
<dbReference type="AlphaFoldDB" id="A0A2I0T822"/>
<dbReference type="SMART" id="SM00091">
    <property type="entry name" value="PAS"/>
    <property type="match status" value="1"/>
</dbReference>
<dbReference type="InterPro" id="IPR013767">
    <property type="entry name" value="PAS_fold"/>
</dbReference>
<accession>A0A2I0T822</accession>
<evidence type="ECO:0000313" key="4">
    <source>
        <dbReference type="Proteomes" id="UP000233556"/>
    </source>
</evidence>
<protein>
    <recommendedName>
        <fullName evidence="2">PAS domain-containing protein</fullName>
    </recommendedName>
</protein>
<dbReference type="GO" id="GO:0005634">
    <property type="term" value="C:nucleus"/>
    <property type="evidence" value="ECO:0007669"/>
    <property type="project" value="InterPro"/>
</dbReference>